<keyword evidence="10 16" id="KW-1133">Transmembrane helix</keyword>
<dbReference type="GeneID" id="109984366"/>
<organism evidence="19 20">
    <name type="scientific">Labrus bergylta</name>
    <name type="common">ballan wrasse</name>
    <dbReference type="NCBI Taxonomy" id="56723"/>
    <lineage>
        <taxon>Eukaryota</taxon>
        <taxon>Metazoa</taxon>
        <taxon>Chordata</taxon>
        <taxon>Craniata</taxon>
        <taxon>Vertebrata</taxon>
        <taxon>Euteleostomi</taxon>
        <taxon>Actinopterygii</taxon>
        <taxon>Neopterygii</taxon>
        <taxon>Teleostei</taxon>
        <taxon>Neoteleostei</taxon>
        <taxon>Acanthomorphata</taxon>
        <taxon>Eupercaria</taxon>
        <taxon>Labriformes</taxon>
        <taxon>Labridae</taxon>
        <taxon>Labrus</taxon>
    </lineage>
</organism>
<evidence type="ECO:0000259" key="18">
    <source>
        <dbReference type="PROSITE" id="PS50104"/>
    </source>
</evidence>
<dbReference type="InterPro" id="IPR000157">
    <property type="entry name" value="TIR_dom"/>
</dbReference>
<dbReference type="PANTHER" id="PTHR47410:SF2">
    <property type="entry name" value="TOLL-LIKE RECEPTOR 7"/>
    <property type="match status" value="1"/>
</dbReference>
<dbReference type="PRINTS" id="PR01537">
    <property type="entry name" value="INTRLKN1R1F"/>
</dbReference>
<evidence type="ECO:0000256" key="9">
    <source>
        <dbReference type="ARBA" id="ARBA00022859"/>
    </source>
</evidence>
<dbReference type="GeneTree" id="ENSGT00940000159771"/>
<evidence type="ECO:0000313" key="20">
    <source>
        <dbReference type="Proteomes" id="UP000261660"/>
    </source>
</evidence>
<dbReference type="GO" id="GO:0038187">
    <property type="term" value="F:pattern recognition receptor activity"/>
    <property type="evidence" value="ECO:0007669"/>
    <property type="project" value="TreeGrafter"/>
</dbReference>
<evidence type="ECO:0000256" key="10">
    <source>
        <dbReference type="ARBA" id="ARBA00022989"/>
    </source>
</evidence>
<dbReference type="SMART" id="SM00082">
    <property type="entry name" value="LRRCT"/>
    <property type="match status" value="1"/>
</dbReference>
<keyword evidence="11 16" id="KW-0472">Membrane</keyword>
<dbReference type="Pfam" id="PF13855">
    <property type="entry name" value="LRR_8"/>
    <property type="match status" value="3"/>
</dbReference>
<feature type="signal peptide" evidence="17">
    <location>
        <begin position="1"/>
        <end position="22"/>
    </location>
</feature>
<keyword evidence="12" id="KW-0675">Receptor</keyword>
<dbReference type="SMART" id="SM00255">
    <property type="entry name" value="TIR"/>
    <property type="match status" value="1"/>
</dbReference>
<comment type="subcellular location">
    <subcellularLocation>
        <location evidence="15">Endomembrane system</location>
        <topology evidence="15">Single-pass type I membrane protein</topology>
    </subcellularLocation>
    <subcellularLocation>
        <location evidence="1">Endosome</location>
    </subcellularLocation>
</comment>
<keyword evidence="3" id="KW-0399">Innate immunity</keyword>
<dbReference type="SUPFAM" id="SSF52058">
    <property type="entry name" value="L domain-like"/>
    <property type="match status" value="2"/>
</dbReference>
<keyword evidence="9" id="KW-0391">Immunity</keyword>
<evidence type="ECO:0000256" key="11">
    <source>
        <dbReference type="ARBA" id="ARBA00023136"/>
    </source>
</evidence>
<dbReference type="GO" id="GO:0005886">
    <property type="term" value="C:plasma membrane"/>
    <property type="evidence" value="ECO:0007669"/>
    <property type="project" value="TreeGrafter"/>
</dbReference>
<keyword evidence="5 16" id="KW-0812">Transmembrane</keyword>
<feature type="transmembrane region" description="Helical" evidence="16">
    <location>
        <begin position="844"/>
        <end position="875"/>
    </location>
</feature>
<feature type="chain" id="PRO_5018771849" evidence="17">
    <location>
        <begin position="23"/>
        <end position="1053"/>
    </location>
</feature>
<evidence type="ECO:0000256" key="17">
    <source>
        <dbReference type="SAM" id="SignalP"/>
    </source>
</evidence>
<dbReference type="GO" id="GO:0006954">
    <property type="term" value="P:inflammatory response"/>
    <property type="evidence" value="ECO:0007669"/>
    <property type="project" value="UniProtKB-KW"/>
</dbReference>
<dbReference type="GO" id="GO:1902533">
    <property type="term" value="P:positive regulation of intracellular signal transduction"/>
    <property type="evidence" value="ECO:0007669"/>
    <property type="project" value="UniProtKB-ARBA"/>
</dbReference>
<evidence type="ECO:0000256" key="14">
    <source>
        <dbReference type="ARBA" id="ARBA00023198"/>
    </source>
</evidence>
<evidence type="ECO:0000256" key="2">
    <source>
        <dbReference type="ARBA" id="ARBA00009634"/>
    </source>
</evidence>
<dbReference type="InterPro" id="IPR001611">
    <property type="entry name" value="Leu-rich_rpt"/>
</dbReference>
<dbReference type="GO" id="GO:0051607">
    <property type="term" value="P:defense response to virus"/>
    <property type="evidence" value="ECO:0007669"/>
    <property type="project" value="TreeGrafter"/>
</dbReference>
<evidence type="ECO:0000256" key="16">
    <source>
        <dbReference type="SAM" id="Phobius"/>
    </source>
</evidence>
<dbReference type="PANTHER" id="PTHR47410">
    <property type="entry name" value="TOLL-LIKE RECEPTOR 7-RELATED"/>
    <property type="match status" value="1"/>
</dbReference>
<evidence type="ECO:0000313" key="19">
    <source>
        <dbReference type="Ensembl" id="ENSLBEP00000026932.1"/>
    </source>
</evidence>
<keyword evidence="6 17" id="KW-0732">Signal</keyword>
<evidence type="ECO:0000256" key="6">
    <source>
        <dbReference type="ARBA" id="ARBA00022729"/>
    </source>
</evidence>
<dbReference type="GO" id="GO:0007249">
    <property type="term" value="P:canonical NF-kappaB signal transduction"/>
    <property type="evidence" value="ECO:0007669"/>
    <property type="project" value="TreeGrafter"/>
</dbReference>
<dbReference type="SMART" id="SM00365">
    <property type="entry name" value="LRR_SD22"/>
    <property type="match status" value="9"/>
</dbReference>
<dbReference type="InterPro" id="IPR032675">
    <property type="entry name" value="LRR_dom_sf"/>
</dbReference>
<accession>A0A3Q3G332</accession>
<reference evidence="19" key="2">
    <citation type="submission" date="2025-09" db="UniProtKB">
        <authorList>
            <consortium name="Ensembl"/>
        </authorList>
    </citation>
    <scope>IDENTIFICATION</scope>
</reference>
<protein>
    <submittedName>
        <fullName evidence="19">Toll-like receptor 7</fullName>
    </submittedName>
</protein>
<dbReference type="PROSITE" id="PS51450">
    <property type="entry name" value="LRR"/>
    <property type="match status" value="5"/>
</dbReference>
<evidence type="ECO:0000256" key="3">
    <source>
        <dbReference type="ARBA" id="ARBA00022588"/>
    </source>
</evidence>
<dbReference type="Gene3D" id="3.40.50.10140">
    <property type="entry name" value="Toll/interleukin-1 receptor homology (TIR) domain"/>
    <property type="match status" value="1"/>
</dbReference>
<dbReference type="InterPro" id="IPR000483">
    <property type="entry name" value="Cys-rich_flank_reg_C"/>
</dbReference>
<dbReference type="Proteomes" id="UP000261660">
    <property type="component" value="Unplaced"/>
</dbReference>
<dbReference type="GO" id="GO:0032755">
    <property type="term" value="P:positive regulation of interleukin-6 production"/>
    <property type="evidence" value="ECO:0007669"/>
    <property type="project" value="TreeGrafter"/>
</dbReference>
<evidence type="ECO:0000256" key="7">
    <source>
        <dbReference type="ARBA" id="ARBA00022737"/>
    </source>
</evidence>
<dbReference type="Pfam" id="PF01582">
    <property type="entry name" value="TIR"/>
    <property type="match status" value="1"/>
</dbReference>
<evidence type="ECO:0000256" key="15">
    <source>
        <dbReference type="ARBA" id="ARBA00046288"/>
    </source>
</evidence>
<dbReference type="InParanoid" id="A0A3Q3G332"/>
<keyword evidence="7" id="KW-0677">Repeat</keyword>
<evidence type="ECO:0000256" key="13">
    <source>
        <dbReference type="ARBA" id="ARBA00023180"/>
    </source>
</evidence>
<name>A0A3Q3G332_9LABR</name>
<reference evidence="19" key="1">
    <citation type="submission" date="2025-08" db="UniProtKB">
        <authorList>
            <consortium name="Ensembl"/>
        </authorList>
    </citation>
    <scope>IDENTIFICATION</scope>
</reference>
<dbReference type="Gene3D" id="3.80.10.10">
    <property type="entry name" value="Ribonuclease Inhibitor"/>
    <property type="match status" value="1"/>
</dbReference>
<comment type="similarity">
    <text evidence="2">Belongs to the Toll-like receptor family.</text>
</comment>
<feature type="domain" description="TIR" evidence="18">
    <location>
        <begin position="893"/>
        <end position="1037"/>
    </location>
</feature>
<dbReference type="Ensembl" id="ENSLBET00000028231.1">
    <property type="protein sequence ID" value="ENSLBEP00000026932.1"/>
    <property type="gene ID" value="ENSLBEG00000020468.1"/>
</dbReference>
<keyword evidence="4" id="KW-0433">Leucine-rich repeat</keyword>
<keyword evidence="20" id="KW-1185">Reference proteome</keyword>
<dbReference type="RefSeq" id="XP_020490141.1">
    <property type="nucleotide sequence ID" value="XM_020634485.3"/>
</dbReference>
<dbReference type="OrthoDB" id="10006997at2759"/>
<keyword evidence="14" id="KW-0395">Inflammatory response</keyword>
<dbReference type="Pfam" id="PF00560">
    <property type="entry name" value="LRR_1"/>
    <property type="match status" value="2"/>
</dbReference>
<dbReference type="STRING" id="56723.ENSLBEP00000026932"/>
<keyword evidence="8" id="KW-0967">Endosome</keyword>
<sequence length="1053" mass="121487">MFFHLICTVLPGLCSYLSVSTATISYPKTLPCDVNETNNGSVVKVDCTERNLKDIPFGIPRDTTNLTLTINHIPRLNSTSFHGLENLTEIDMRCNCVPIKIGPKDRVCTESVTIEEDTFTNLRNLQALYLDGNQLYSIPKGLPPNLILLSLEVNHIVKISKANLTAIRNIQMLYLSQNCYYRNPCNDSYKIEADAFLQLSNLTLLCLKSNNLSFIPHQLPASLKELYLYNNNIPKVTDEDFKNLTNLEILDISGNCPRCYNAPFPCIPCPNHSPLNISGEAFKMLTKLQTLRLHSNSLTFLLPEWFATTTELRELDLSSNFLAIDIGVTRFPLSLSKLEELDLSFNYDLQKYPQTLRLSCSFANLKSLRVLRLKGFVFQQLKPESIAPLKHLKNLEVVDLGTNFIKMANLSILMELKSFKIISLSDNKISSPSDGQDAVGFSEGEPLQWSPMPASAPYQSKEVREIHYFRYDEYARSCKYKDKELGVVTSFVKKQCREFGKTLDVSRNNIFFLHSRFLNLGELRCLNLSGNAMSQSLNGSEFTYLTNLKYLDFSSNRLDLLYSTAFQELKSLVILDISNNNHYFESEGLTHMLNFTRHLKYLKVLLMNHNKISTSTNTEMESQSLERLEFRDNRLDLMWRDGDTRYCNYFKKLSNLTVLDISHNNLNFIPEQVFNGLPDKLSELYIKNNILKEFDWKKLQLLHSLQVLDLSGNSLTKVPGMLSNCSQSLQKLILHKNHIVELSQDFLKDAYNLKYLDLSFNSIQHIDKSSFPDDVVDQMSMLLLDNNKFLCTCNATWFISWLNRTTVSIPRLATDVTCDSPGAQRGHPIISVDLLACQHHYLSIILYILMTSLVLSFLTLSVSSHLFLWDVWYIYHFCRAKLKGYMHLYSQSSVYDAFVIYDKEDPAVSEWVMREMCVHLEERGDRCLTLCLEDRDWIPGCPLIDNLSQSIHKSKRTVFILTSRYIKSGNFKTAFYMAHQRLMDEKDDVIILIFLEKLQCNSKYLRLRKRLYKRSVLEWPTNPQAQPYFWFTLRSVLATESHKQYNNLFKETL</sequence>
<dbReference type="FunFam" id="3.80.10.10:FF:000037">
    <property type="entry name" value="Toll-like receptor 7"/>
    <property type="match status" value="1"/>
</dbReference>
<evidence type="ECO:0000256" key="8">
    <source>
        <dbReference type="ARBA" id="ARBA00022753"/>
    </source>
</evidence>
<dbReference type="SMART" id="SM00364">
    <property type="entry name" value="LRR_BAC"/>
    <property type="match status" value="7"/>
</dbReference>
<dbReference type="GO" id="GO:0045087">
    <property type="term" value="P:innate immune response"/>
    <property type="evidence" value="ECO:0007669"/>
    <property type="project" value="UniProtKB-KW"/>
</dbReference>
<proteinExistence type="inferred from homology"/>
<dbReference type="GO" id="GO:0002224">
    <property type="term" value="P:toll-like receptor signaling pathway"/>
    <property type="evidence" value="ECO:0007669"/>
    <property type="project" value="TreeGrafter"/>
</dbReference>
<evidence type="ECO:0000256" key="5">
    <source>
        <dbReference type="ARBA" id="ARBA00022692"/>
    </source>
</evidence>
<dbReference type="InterPro" id="IPR003591">
    <property type="entry name" value="Leu-rich_rpt_typical-subtyp"/>
</dbReference>
<dbReference type="PROSITE" id="PS50104">
    <property type="entry name" value="TIR"/>
    <property type="match status" value="1"/>
</dbReference>
<dbReference type="InterPro" id="IPR035897">
    <property type="entry name" value="Toll_tir_struct_dom_sf"/>
</dbReference>
<dbReference type="FunFam" id="3.40.50.10140:FF:000003">
    <property type="entry name" value="Toll-like receptor 7"/>
    <property type="match status" value="1"/>
</dbReference>
<keyword evidence="13" id="KW-0325">Glycoprotein</keyword>
<dbReference type="GO" id="GO:0005768">
    <property type="term" value="C:endosome"/>
    <property type="evidence" value="ECO:0007669"/>
    <property type="project" value="UniProtKB-SubCell"/>
</dbReference>
<dbReference type="SMART" id="SM00369">
    <property type="entry name" value="LRR_TYP"/>
    <property type="match status" value="11"/>
</dbReference>
<dbReference type="AlphaFoldDB" id="A0A3Q3G332"/>
<evidence type="ECO:0000256" key="12">
    <source>
        <dbReference type="ARBA" id="ARBA00023170"/>
    </source>
</evidence>
<evidence type="ECO:0000256" key="1">
    <source>
        <dbReference type="ARBA" id="ARBA00004177"/>
    </source>
</evidence>
<evidence type="ECO:0000256" key="4">
    <source>
        <dbReference type="ARBA" id="ARBA00022614"/>
    </source>
</evidence>
<dbReference type="SUPFAM" id="SSF52200">
    <property type="entry name" value="Toll/Interleukin receptor TIR domain"/>
    <property type="match status" value="1"/>
</dbReference>